<evidence type="ECO:0000313" key="10">
    <source>
        <dbReference type="Proteomes" id="UP000252519"/>
    </source>
</evidence>
<dbReference type="STRING" id="29170.A0A368H7C2"/>
<organism evidence="9 10">
    <name type="scientific">Ancylostoma caninum</name>
    <name type="common">Dog hookworm</name>
    <dbReference type="NCBI Taxonomy" id="29170"/>
    <lineage>
        <taxon>Eukaryota</taxon>
        <taxon>Metazoa</taxon>
        <taxon>Ecdysozoa</taxon>
        <taxon>Nematoda</taxon>
        <taxon>Chromadorea</taxon>
        <taxon>Rhabditida</taxon>
        <taxon>Rhabditina</taxon>
        <taxon>Rhabditomorpha</taxon>
        <taxon>Strongyloidea</taxon>
        <taxon>Ancylostomatidae</taxon>
        <taxon>Ancylostomatinae</taxon>
        <taxon>Ancylostoma</taxon>
    </lineage>
</organism>
<keyword evidence="7" id="KW-0807">Transducer</keyword>
<keyword evidence="3 8" id="KW-1133">Transmembrane helix</keyword>
<dbReference type="PANTHER" id="PTHR24235:SF27">
    <property type="entry name" value="NEUROPEPTIDE RECEPTOR NPR-1"/>
    <property type="match status" value="1"/>
</dbReference>
<comment type="caution">
    <text evidence="9">The sequence shown here is derived from an EMBL/GenBank/DDBJ whole genome shotgun (WGS) entry which is preliminary data.</text>
</comment>
<evidence type="ECO:0000256" key="8">
    <source>
        <dbReference type="SAM" id="Phobius"/>
    </source>
</evidence>
<accession>A0A368H7C2</accession>
<dbReference type="EMBL" id="JOJR01000006">
    <property type="protein sequence ID" value="RCN52511.1"/>
    <property type="molecule type" value="Genomic_DNA"/>
</dbReference>
<evidence type="ECO:0000256" key="2">
    <source>
        <dbReference type="ARBA" id="ARBA00022692"/>
    </source>
</evidence>
<comment type="subcellular location">
    <subcellularLocation>
        <location evidence="1">Membrane</location>
        <topology evidence="1">Multi-pass membrane protein</topology>
    </subcellularLocation>
</comment>
<evidence type="ECO:0000256" key="4">
    <source>
        <dbReference type="ARBA" id="ARBA00023040"/>
    </source>
</evidence>
<keyword evidence="2 8" id="KW-0812">Transmembrane</keyword>
<keyword evidence="6" id="KW-0675">Receptor</keyword>
<dbReference type="Pfam" id="PF00001">
    <property type="entry name" value="7tm_1"/>
    <property type="match status" value="1"/>
</dbReference>
<evidence type="ECO:0000256" key="1">
    <source>
        <dbReference type="ARBA" id="ARBA00004141"/>
    </source>
</evidence>
<proteinExistence type="predicted"/>
<evidence type="ECO:0000256" key="7">
    <source>
        <dbReference type="ARBA" id="ARBA00023224"/>
    </source>
</evidence>
<evidence type="ECO:0000256" key="3">
    <source>
        <dbReference type="ARBA" id="ARBA00022989"/>
    </source>
</evidence>
<dbReference type="GO" id="GO:0042923">
    <property type="term" value="F:neuropeptide binding"/>
    <property type="evidence" value="ECO:0007669"/>
    <property type="project" value="TreeGrafter"/>
</dbReference>
<dbReference type="SUPFAM" id="SSF81321">
    <property type="entry name" value="Family A G protein-coupled receptor-like"/>
    <property type="match status" value="1"/>
</dbReference>
<feature type="non-terminal residue" evidence="9">
    <location>
        <position position="1"/>
    </location>
</feature>
<dbReference type="GO" id="GO:0008188">
    <property type="term" value="F:neuropeptide receptor activity"/>
    <property type="evidence" value="ECO:0007669"/>
    <property type="project" value="TreeGrafter"/>
</dbReference>
<evidence type="ECO:0000256" key="6">
    <source>
        <dbReference type="ARBA" id="ARBA00023170"/>
    </source>
</evidence>
<evidence type="ECO:0000313" key="9">
    <source>
        <dbReference type="EMBL" id="RCN52511.1"/>
    </source>
</evidence>
<sequence>LHPEEDSGTSLSLQFNIPKVFRFQPQGVCGKFCTERWTTALARRSYTMVVMFSQFALPFTLMAFCYAHIFLVLNRRAKVKLRRMDERSIALENSLPARAHQVTESKQDEMSEPVSFVRKFGYSLL</sequence>
<feature type="transmembrane region" description="Helical" evidence="8">
    <location>
        <begin position="55"/>
        <end position="74"/>
    </location>
</feature>
<dbReference type="Proteomes" id="UP000252519">
    <property type="component" value="Unassembled WGS sequence"/>
</dbReference>
<keyword evidence="5 8" id="KW-0472">Membrane</keyword>
<dbReference type="Gene3D" id="1.20.1070.10">
    <property type="entry name" value="Rhodopsin 7-helix transmembrane proteins"/>
    <property type="match status" value="1"/>
</dbReference>
<gene>
    <name evidence="9" type="ORF">ANCCAN_01209</name>
</gene>
<dbReference type="InterPro" id="IPR000276">
    <property type="entry name" value="GPCR_Rhodpsn"/>
</dbReference>
<keyword evidence="10" id="KW-1185">Reference proteome</keyword>
<protein>
    <recommendedName>
        <fullName evidence="11">G-protein coupled receptors family 1 profile domain-containing protein</fullName>
    </recommendedName>
</protein>
<evidence type="ECO:0000256" key="5">
    <source>
        <dbReference type="ARBA" id="ARBA00023136"/>
    </source>
</evidence>
<dbReference type="PANTHER" id="PTHR24235">
    <property type="entry name" value="NEUROPEPTIDE Y RECEPTOR"/>
    <property type="match status" value="1"/>
</dbReference>
<dbReference type="GO" id="GO:0005886">
    <property type="term" value="C:plasma membrane"/>
    <property type="evidence" value="ECO:0007669"/>
    <property type="project" value="TreeGrafter"/>
</dbReference>
<evidence type="ECO:0008006" key="11">
    <source>
        <dbReference type="Google" id="ProtNLM"/>
    </source>
</evidence>
<dbReference type="GO" id="GO:0043005">
    <property type="term" value="C:neuron projection"/>
    <property type="evidence" value="ECO:0007669"/>
    <property type="project" value="TreeGrafter"/>
</dbReference>
<dbReference type="AlphaFoldDB" id="A0A368H7C2"/>
<name>A0A368H7C2_ANCCA</name>
<keyword evidence="4" id="KW-0297">G-protein coupled receptor</keyword>
<reference evidence="9 10" key="1">
    <citation type="submission" date="2014-10" db="EMBL/GenBank/DDBJ databases">
        <title>Draft genome of the hookworm Ancylostoma caninum.</title>
        <authorList>
            <person name="Mitreva M."/>
        </authorList>
    </citation>
    <scope>NUCLEOTIDE SEQUENCE [LARGE SCALE GENOMIC DNA]</scope>
    <source>
        <strain evidence="9 10">Baltimore</strain>
    </source>
</reference>